<dbReference type="AlphaFoldDB" id="A0A1A8J750"/>
<name>A0A1A8J750_NOTKU</name>
<dbReference type="EMBL" id="HAED01019065">
    <property type="protein sequence ID" value="SBR05510.1"/>
    <property type="molecule type" value="Transcribed_RNA"/>
</dbReference>
<reference evidence="1" key="2">
    <citation type="submission" date="2016-06" db="EMBL/GenBank/DDBJ databases">
        <title>The genome of a short-lived fish provides insights into sex chromosome evolution and the genetic control of aging.</title>
        <authorList>
            <person name="Reichwald K."/>
            <person name="Felder M."/>
            <person name="Petzold A."/>
            <person name="Koch P."/>
            <person name="Groth M."/>
            <person name="Platzer M."/>
        </authorList>
    </citation>
    <scope>NUCLEOTIDE SEQUENCE</scope>
    <source>
        <tissue evidence="1">Brain</tissue>
    </source>
</reference>
<evidence type="ECO:0000313" key="1">
    <source>
        <dbReference type="EMBL" id="SBR05510.1"/>
    </source>
</evidence>
<feature type="non-terminal residue" evidence="1">
    <location>
        <position position="80"/>
    </location>
</feature>
<protein>
    <submittedName>
        <fullName evidence="1">Uncharacterized protein</fullName>
    </submittedName>
</protein>
<accession>A0A1A8J750</accession>
<feature type="non-terminal residue" evidence="1">
    <location>
        <position position="1"/>
    </location>
</feature>
<sequence length="80" mass="8805">QDSLSYQHFPPLLFRELVLISRSYQMRGGGTLWTGLPSITGTHRVKHPITSSLTLVDNLESPISVTCTFLGGNQSKPIHA</sequence>
<reference evidence="1" key="1">
    <citation type="submission" date="2016-05" db="EMBL/GenBank/DDBJ databases">
        <authorList>
            <person name="Lavstsen T."/>
            <person name="Jespersen J.S."/>
        </authorList>
    </citation>
    <scope>NUCLEOTIDE SEQUENCE</scope>
    <source>
        <tissue evidence="1">Brain</tissue>
    </source>
</reference>
<proteinExistence type="predicted"/>
<organism evidence="1">
    <name type="scientific">Nothobranchius kuhntae</name>
    <name type="common">Beira killifish</name>
    <dbReference type="NCBI Taxonomy" id="321403"/>
    <lineage>
        <taxon>Eukaryota</taxon>
        <taxon>Metazoa</taxon>
        <taxon>Chordata</taxon>
        <taxon>Craniata</taxon>
        <taxon>Vertebrata</taxon>
        <taxon>Euteleostomi</taxon>
        <taxon>Actinopterygii</taxon>
        <taxon>Neopterygii</taxon>
        <taxon>Teleostei</taxon>
        <taxon>Neoteleostei</taxon>
        <taxon>Acanthomorphata</taxon>
        <taxon>Ovalentaria</taxon>
        <taxon>Atherinomorphae</taxon>
        <taxon>Cyprinodontiformes</taxon>
        <taxon>Nothobranchiidae</taxon>
        <taxon>Nothobranchius</taxon>
    </lineage>
</organism>
<gene>
    <name evidence="1" type="primary">Nfu_g_1_007756</name>
</gene>